<sequence>MTSKDGRHVVISIDQLTPDRFMLARH</sequence>
<dbReference type="EMBL" id="CADCTR010002904">
    <property type="protein sequence ID" value="CAA9373662.1"/>
    <property type="molecule type" value="Genomic_DNA"/>
</dbReference>
<proteinExistence type="predicted"/>
<dbReference type="AlphaFoldDB" id="A0A6J4N351"/>
<reference evidence="1" key="1">
    <citation type="submission" date="2020-02" db="EMBL/GenBank/DDBJ databases">
        <authorList>
            <person name="Meier V. D."/>
        </authorList>
    </citation>
    <scope>NUCLEOTIDE SEQUENCE</scope>
    <source>
        <strain evidence="1">AVDCRST_MAG93</strain>
    </source>
</reference>
<organism evidence="1">
    <name type="scientific">uncultured Chloroflexia bacterium</name>
    <dbReference type="NCBI Taxonomy" id="1672391"/>
    <lineage>
        <taxon>Bacteria</taxon>
        <taxon>Bacillati</taxon>
        <taxon>Chloroflexota</taxon>
        <taxon>Chloroflexia</taxon>
        <taxon>environmental samples</taxon>
    </lineage>
</organism>
<name>A0A6J4N351_9CHLR</name>
<protein>
    <submittedName>
        <fullName evidence="1">Uncharacterized protein</fullName>
    </submittedName>
</protein>
<gene>
    <name evidence="1" type="ORF">AVDCRST_MAG93-8627</name>
</gene>
<evidence type="ECO:0000313" key="1">
    <source>
        <dbReference type="EMBL" id="CAA9373662.1"/>
    </source>
</evidence>
<feature type="non-terminal residue" evidence="1">
    <location>
        <position position="26"/>
    </location>
</feature>
<accession>A0A6J4N351</accession>